<evidence type="ECO:0000313" key="6">
    <source>
        <dbReference type="Proteomes" id="UP000443000"/>
    </source>
</evidence>
<dbReference type="PANTHER" id="PTHR30273:SF2">
    <property type="entry name" value="PROTEIN FECR"/>
    <property type="match status" value="1"/>
</dbReference>
<evidence type="ECO:0000313" key="3">
    <source>
        <dbReference type="EMBL" id="MQT25322.1"/>
    </source>
</evidence>
<feature type="domain" description="FecR N-terminal" evidence="2">
    <location>
        <begin position="2"/>
        <end position="41"/>
    </location>
</feature>
<dbReference type="Gene3D" id="3.55.50.30">
    <property type="match status" value="1"/>
</dbReference>
<reference evidence="6 7" key="1">
    <citation type="submission" date="2019-10" db="EMBL/GenBank/DDBJ databases">
        <title>Evaluation of single-gene subtyping targets for Pseudomonas.</title>
        <authorList>
            <person name="Reichler S.J."/>
            <person name="Orsi R.H."/>
            <person name="Wiedmann M."/>
            <person name="Martin N.H."/>
            <person name="Murphy S.I."/>
        </authorList>
    </citation>
    <scope>NUCLEOTIDE SEQUENCE</scope>
    <source>
        <strain evidence="3 7">FSL R10-0802</strain>
        <strain evidence="5 6">FSL R10-1594</strain>
        <strain evidence="4">FSL R10-2339</strain>
    </source>
</reference>
<evidence type="ECO:0000259" key="1">
    <source>
        <dbReference type="Pfam" id="PF04773"/>
    </source>
</evidence>
<organism evidence="4">
    <name type="scientific">Pseudomonas helleri</name>
    <dbReference type="NCBI Taxonomy" id="1608996"/>
    <lineage>
        <taxon>Bacteria</taxon>
        <taxon>Pseudomonadati</taxon>
        <taxon>Pseudomonadota</taxon>
        <taxon>Gammaproteobacteria</taxon>
        <taxon>Pseudomonadales</taxon>
        <taxon>Pseudomonadaceae</taxon>
        <taxon>Pseudomonas</taxon>
    </lineage>
</organism>
<dbReference type="Gene3D" id="2.60.120.1440">
    <property type="match status" value="1"/>
</dbReference>
<dbReference type="Proteomes" id="UP000443000">
    <property type="component" value="Unassembled WGS sequence"/>
</dbReference>
<feature type="domain" description="FecR protein" evidence="1">
    <location>
        <begin position="99"/>
        <end position="189"/>
    </location>
</feature>
<dbReference type="GO" id="GO:0016989">
    <property type="term" value="F:sigma factor antagonist activity"/>
    <property type="evidence" value="ECO:0007669"/>
    <property type="project" value="TreeGrafter"/>
</dbReference>
<accession>A0A6A7YTG3</accession>
<evidence type="ECO:0000313" key="5">
    <source>
        <dbReference type="EMBL" id="MQU16830.1"/>
    </source>
</evidence>
<proteinExistence type="predicted"/>
<dbReference type="InterPro" id="IPR006860">
    <property type="entry name" value="FecR"/>
</dbReference>
<dbReference type="Pfam" id="PF16220">
    <property type="entry name" value="DUF4880"/>
    <property type="match status" value="1"/>
</dbReference>
<evidence type="ECO:0000259" key="2">
    <source>
        <dbReference type="Pfam" id="PF16220"/>
    </source>
</evidence>
<protein>
    <submittedName>
        <fullName evidence="4">DUF4880 domain-containing protein</fullName>
    </submittedName>
</protein>
<dbReference type="EMBL" id="WIWP01000006">
    <property type="protein sequence ID" value="MQT25322.1"/>
    <property type="molecule type" value="Genomic_DNA"/>
</dbReference>
<evidence type="ECO:0000313" key="4">
    <source>
        <dbReference type="EMBL" id="MQT80124.1"/>
    </source>
</evidence>
<dbReference type="OrthoDB" id="9798846at2"/>
<keyword evidence="7" id="KW-1185">Reference proteome</keyword>
<gene>
    <name evidence="5" type="ORF">GHN41_10310</name>
    <name evidence="4" type="ORF">GHN86_08660</name>
    <name evidence="3" type="ORF">GHN94_05660</name>
</gene>
<dbReference type="AlphaFoldDB" id="A0A6A7YTG3"/>
<dbReference type="EMBL" id="WIVT01000010">
    <property type="protein sequence ID" value="MQU16830.1"/>
    <property type="molecule type" value="Genomic_DNA"/>
</dbReference>
<sequence>MDQALDWLITLECASDEQKIAFEAWRNADPAHAQAFAKASAIWNGQSVVTAAHTLHTRRTPGRLRRISRHWKHVAAAAVLVLTVGAYSNVPMRIQADHLTVVGERQRLQLDDGSKVLLNTNSAFSSKVVNAQASARLYQGEAFFEVPANLEFALQLDAGPVRVSVRDTDFAVSYLNGEAQVRVQRGNVELQVSSVGTQMRLSAGNSVSIGPNGFSKTTLLNPQTDLAWVQGRLVFENCPMGKVLDEVRRYYPGWIINNNEKLASVAVTGNYRLDQPLDIIRSLANITSSSVSEFASLVILN</sequence>
<dbReference type="Pfam" id="PF04773">
    <property type="entry name" value="FecR"/>
    <property type="match status" value="1"/>
</dbReference>
<dbReference type="PIRSF" id="PIRSF018266">
    <property type="entry name" value="FecR"/>
    <property type="match status" value="1"/>
</dbReference>
<dbReference type="InterPro" id="IPR032623">
    <property type="entry name" value="FecR_N"/>
</dbReference>
<evidence type="ECO:0000313" key="7">
    <source>
        <dbReference type="Proteomes" id="UP000713985"/>
    </source>
</evidence>
<comment type="caution">
    <text evidence="4">The sequence shown here is derived from an EMBL/GenBank/DDBJ whole genome shotgun (WGS) entry which is preliminary data.</text>
</comment>
<dbReference type="Proteomes" id="UP000713985">
    <property type="component" value="Unassembled WGS sequence"/>
</dbReference>
<dbReference type="PANTHER" id="PTHR30273">
    <property type="entry name" value="PERIPLASMIC SIGNAL SENSOR AND SIGMA FACTOR ACTIVATOR FECR-RELATED"/>
    <property type="match status" value="1"/>
</dbReference>
<dbReference type="InterPro" id="IPR012373">
    <property type="entry name" value="Ferrdict_sens_TM"/>
</dbReference>
<name>A0A6A7YTG3_9PSED</name>
<dbReference type="EMBL" id="WIWC01000010">
    <property type="protein sequence ID" value="MQT80124.1"/>
    <property type="molecule type" value="Genomic_DNA"/>
</dbReference>